<gene>
    <name evidence="3" type="ORF">RL72_01008</name>
</gene>
<evidence type="ECO:0000313" key="3">
    <source>
        <dbReference type="EMBL" id="KJL26485.1"/>
    </source>
</evidence>
<dbReference type="InterPro" id="IPR003870">
    <property type="entry name" value="DUF222"/>
</dbReference>
<keyword evidence="4" id="KW-1185">Reference proteome</keyword>
<dbReference type="PATRIC" id="fig|582680.7.peg.1045"/>
<organism evidence="3 4">
    <name type="scientific">Microbacterium azadirachtae</name>
    <dbReference type="NCBI Taxonomy" id="582680"/>
    <lineage>
        <taxon>Bacteria</taxon>
        <taxon>Bacillati</taxon>
        <taxon>Actinomycetota</taxon>
        <taxon>Actinomycetes</taxon>
        <taxon>Micrococcales</taxon>
        <taxon>Microbacteriaceae</taxon>
        <taxon>Microbacterium</taxon>
    </lineage>
</organism>
<proteinExistence type="predicted"/>
<accession>A0A0F0L276</accession>
<protein>
    <recommendedName>
        <fullName evidence="2">DUF222 domain-containing protein</fullName>
    </recommendedName>
</protein>
<evidence type="ECO:0000313" key="4">
    <source>
        <dbReference type="Proteomes" id="UP000033448"/>
    </source>
</evidence>
<evidence type="ECO:0000259" key="2">
    <source>
        <dbReference type="Pfam" id="PF02720"/>
    </source>
</evidence>
<comment type="caution">
    <text evidence="3">The sequence shown here is derived from an EMBL/GenBank/DDBJ whole genome shotgun (WGS) entry which is preliminary data.</text>
</comment>
<feature type="compositionally biased region" description="Low complexity" evidence="1">
    <location>
        <begin position="212"/>
        <end position="227"/>
    </location>
</feature>
<reference evidence="3 4" key="1">
    <citation type="submission" date="2015-02" db="EMBL/GenBank/DDBJ databases">
        <title>Draft genome sequences of ten Microbacterium spp. with emphasis on heavy metal contaminated environments.</title>
        <authorList>
            <person name="Corretto E."/>
        </authorList>
    </citation>
    <scope>NUCLEOTIDE SEQUENCE [LARGE SCALE GENOMIC DNA]</scope>
    <source>
        <strain evidence="3 4">DSM 23848</strain>
    </source>
</reference>
<dbReference type="Gene3D" id="1.10.30.50">
    <property type="match status" value="1"/>
</dbReference>
<dbReference type="EMBL" id="JYIT01000064">
    <property type="protein sequence ID" value="KJL26485.1"/>
    <property type="molecule type" value="Genomic_DNA"/>
</dbReference>
<feature type="compositionally biased region" description="Basic and acidic residues" evidence="1">
    <location>
        <begin position="229"/>
        <end position="238"/>
    </location>
</feature>
<dbReference type="Pfam" id="PF02720">
    <property type="entry name" value="DUF222"/>
    <property type="match status" value="1"/>
</dbReference>
<feature type="domain" description="DUF222" evidence="2">
    <location>
        <begin position="13"/>
        <end position="353"/>
    </location>
</feature>
<feature type="region of interest" description="Disordered" evidence="1">
    <location>
        <begin position="205"/>
        <end position="247"/>
    </location>
</feature>
<name>A0A0F0L276_9MICO</name>
<dbReference type="InterPro" id="IPR003615">
    <property type="entry name" value="HNH_nuc"/>
</dbReference>
<sequence>MLLDAWVAKRARIARLEAEAADLLATRAALFDQDVAEHPVHRDMARRSMIAEYAAAGHIGSGAVESAFADAEALSMHFPGVHDALRRGTIAVQHVRAILSASDPVRDAVRNRRIDAAAFVTYEQACLAVAERDSPTRTRVTARQIAAVIAGGSLSERHRRALDERCVTVRPLDEGMALLTAVLPEVYAVAIKDRLRRVAKAITGTSRDRAPGKASASPSPDAASMIPDGADREERSASDELFPATGGRTGAQLEADALVDLLLAADPSDVLGAGPDSIRATVQVTVAATTLTGEDERLAELDGHGPLLPDIAREFARTVTGWNRLFLDPEGVITAVDRYTPTEAMKRLLRARDQRCRFPGCPIPVTRCEIDHNHDYAKGGRTEPSNLADFCPSHHPLKHPDLHEVLRWTAHQLPDGAVRWTSPLGRSYDDHPPRRVMFT</sequence>
<evidence type="ECO:0000256" key="1">
    <source>
        <dbReference type="SAM" id="MobiDB-lite"/>
    </source>
</evidence>
<dbReference type="CDD" id="cd00085">
    <property type="entry name" value="HNHc"/>
    <property type="match status" value="1"/>
</dbReference>
<dbReference type="AlphaFoldDB" id="A0A0F0L276"/>
<dbReference type="Proteomes" id="UP000033448">
    <property type="component" value="Unassembled WGS sequence"/>
</dbReference>